<feature type="transmembrane region" description="Helical" evidence="1">
    <location>
        <begin position="178"/>
        <end position="198"/>
    </location>
</feature>
<dbReference type="PANTHER" id="PTHR36009:SF3">
    <property type="entry name" value="TRANSMEMBRANE PROTEIN"/>
    <property type="match status" value="1"/>
</dbReference>
<keyword evidence="1" id="KW-1133">Transmembrane helix</keyword>
<dbReference type="EMBL" id="CAUYUJ010001113">
    <property type="protein sequence ID" value="CAK0794228.1"/>
    <property type="molecule type" value="Genomic_DNA"/>
</dbReference>
<keyword evidence="3" id="KW-1185">Reference proteome</keyword>
<organism evidence="2 3">
    <name type="scientific">Prorocentrum cordatum</name>
    <dbReference type="NCBI Taxonomy" id="2364126"/>
    <lineage>
        <taxon>Eukaryota</taxon>
        <taxon>Sar</taxon>
        <taxon>Alveolata</taxon>
        <taxon>Dinophyceae</taxon>
        <taxon>Prorocentrales</taxon>
        <taxon>Prorocentraceae</taxon>
        <taxon>Prorocentrum</taxon>
    </lineage>
</organism>
<dbReference type="Proteomes" id="UP001189429">
    <property type="component" value="Unassembled WGS sequence"/>
</dbReference>
<sequence>MQVINTPFEASQVPPLFAGIFNSLGIWPLLYAAVLLPGAAGQSTIPAAPFCAGSFFLGAFALSPYLALREYRGKPGDHRRKRDWPTRNVLESRWNAVLALAGTAYLALYALGNGTIGAVAPEAAWAGFLPLFTQSLTAHVSSVDFMVLWMFFPPVLLEDGRRRGRFAGPPGEWASAEKALFAFCAAVPVVGGGVWLLLRPELAQGGEE</sequence>
<evidence type="ECO:0000313" key="2">
    <source>
        <dbReference type="EMBL" id="CAK0794228.1"/>
    </source>
</evidence>
<dbReference type="PANTHER" id="PTHR36009">
    <property type="match status" value="1"/>
</dbReference>
<keyword evidence="1" id="KW-0812">Transmembrane</keyword>
<name>A0ABN9PME8_9DINO</name>
<proteinExistence type="predicted"/>
<evidence type="ECO:0000256" key="1">
    <source>
        <dbReference type="SAM" id="Phobius"/>
    </source>
</evidence>
<feature type="transmembrane region" description="Helical" evidence="1">
    <location>
        <begin position="47"/>
        <end position="68"/>
    </location>
</feature>
<gene>
    <name evidence="2" type="ORF">PCOR1329_LOCUS4291</name>
</gene>
<feature type="transmembrane region" description="Helical" evidence="1">
    <location>
        <begin position="131"/>
        <end position="157"/>
    </location>
</feature>
<feature type="transmembrane region" description="Helical" evidence="1">
    <location>
        <begin position="89"/>
        <end position="111"/>
    </location>
</feature>
<evidence type="ECO:0000313" key="3">
    <source>
        <dbReference type="Proteomes" id="UP001189429"/>
    </source>
</evidence>
<reference evidence="2" key="1">
    <citation type="submission" date="2023-10" db="EMBL/GenBank/DDBJ databases">
        <authorList>
            <person name="Chen Y."/>
            <person name="Shah S."/>
            <person name="Dougan E. K."/>
            <person name="Thang M."/>
            <person name="Chan C."/>
        </authorList>
    </citation>
    <scope>NUCLEOTIDE SEQUENCE [LARGE SCALE GENOMIC DNA]</scope>
</reference>
<protein>
    <submittedName>
        <fullName evidence="2">Uncharacterized protein</fullName>
    </submittedName>
</protein>
<keyword evidence="1" id="KW-0472">Membrane</keyword>
<comment type="caution">
    <text evidence="2">The sequence shown here is derived from an EMBL/GenBank/DDBJ whole genome shotgun (WGS) entry which is preliminary data.</text>
</comment>
<accession>A0ABN9PME8</accession>
<feature type="transmembrane region" description="Helical" evidence="1">
    <location>
        <begin position="16"/>
        <end position="35"/>
    </location>
</feature>